<dbReference type="PANTHER" id="PTHR21060:SF15">
    <property type="entry name" value="ACETATE KINASE-RELATED"/>
    <property type="match status" value="1"/>
</dbReference>
<dbReference type="SUPFAM" id="SSF53067">
    <property type="entry name" value="Actin-like ATPase domain"/>
    <property type="match status" value="2"/>
</dbReference>
<evidence type="ECO:0000313" key="9">
    <source>
        <dbReference type="Proteomes" id="UP000078486"/>
    </source>
</evidence>
<comment type="cofactor">
    <cofactor evidence="6">
        <name>Mg(2+)</name>
        <dbReference type="ChEBI" id="CHEBI:18420"/>
    </cofactor>
    <cofactor evidence="6">
        <name>Mn(2+)</name>
        <dbReference type="ChEBI" id="CHEBI:29035"/>
    </cofactor>
    <text evidence="6">Mg(2+). Can also accept Mn(2+).</text>
</comment>
<dbReference type="InterPro" id="IPR000890">
    <property type="entry name" value="Aliphatic_acid_kin_short-chain"/>
</dbReference>
<sequence length="393" mass="41685">MNVLVANLGSTSFKYRLYALDGGSARLLARGGFERVTDYGAVIDQAMGELAAAGHKQIDAVGFKTVLGGDITGCLFADESVEKALLDTADLAPAHNPPYAAGIRTFRERLPAVPRVALFETAFYQWVAPAAHRYAVPEAWYKAGIRRYGFHGASHKFMAERSAELLGREDIAAAARNLYLHGPAKNTGAPLRVISCHLGGSSSVTAIRDGVAVATSMGLSPQSGLPQNNRVGDLDSAALPCAMRRLGLTVEEAERQLAKESGLLGLSGVGNDLRDIKAAADRGDARARLAIDALVYSIRHYIGAFWVQLGGCDALVFTAGISENNPWLREAVCENLAALGLELDPAANAAAAPETDLAGKTSRTKILVIPANEELVVARETARLVAARRTNPK</sequence>
<keyword evidence="9" id="KW-1185">Reference proteome</keyword>
<comment type="subunit">
    <text evidence="6">Homodimer.</text>
</comment>
<dbReference type="Pfam" id="PF00871">
    <property type="entry name" value="Acetate_kinase"/>
    <property type="match status" value="1"/>
</dbReference>
<feature type="binding site" evidence="6">
    <location>
        <position position="373"/>
    </location>
    <ligand>
        <name>Mg(2+)</name>
        <dbReference type="ChEBI" id="CHEBI:18420"/>
    </ligand>
</feature>
<comment type="function">
    <text evidence="6">Catalyzes the formation of acetyl phosphate from acetate and ATP. Can also catalyze the reverse reaction.</text>
</comment>
<evidence type="ECO:0000256" key="6">
    <source>
        <dbReference type="HAMAP-Rule" id="MF_00020"/>
    </source>
</evidence>
<dbReference type="RefSeq" id="WP_068772535.1">
    <property type="nucleotide sequence ID" value="NZ_CP109796.1"/>
</dbReference>
<dbReference type="GO" id="GO:0006083">
    <property type="term" value="P:acetate metabolic process"/>
    <property type="evidence" value="ECO:0007669"/>
    <property type="project" value="TreeGrafter"/>
</dbReference>
<feature type="binding site" evidence="6">
    <location>
        <begin position="272"/>
        <end position="274"/>
    </location>
    <ligand>
        <name>ATP</name>
        <dbReference type="ChEBI" id="CHEBI:30616"/>
    </ligand>
</feature>
<keyword evidence="3 6" id="KW-0547">Nucleotide-binding</keyword>
<evidence type="ECO:0000256" key="3">
    <source>
        <dbReference type="ARBA" id="ARBA00022741"/>
    </source>
</evidence>
<gene>
    <name evidence="6" type="primary">ackA</name>
    <name evidence="8" type="ORF">AW736_22415</name>
</gene>
<comment type="pathway">
    <text evidence="6">Metabolic intermediate biosynthesis; acetyl-CoA biosynthesis; acetyl-CoA from acetate: step 1/2.</text>
</comment>
<dbReference type="InterPro" id="IPR023865">
    <property type="entry name" value="Aliphatic_acid_kinase_CS"/>
</dbReference>
<comment type="similarity">
    <text evidence="1 6 7">Belongs to the acetokinase family.</text>
</comment>
<feature type="binding site" evidence="6">
    <location>
        <position position="7"/>
    </location>
    <ligand>
        <name>Mg(2+)</name>
        <dbReference type="ChEBI" id="CHEBI:18420"/>
    </ligand>
</feature>
<keyword evidence="6" id="KW-0460">Magnesium</keyword>
<reference evidence="8 9" key="1">
    <citation type="submission" date="2016-01" db="EMBL/GenBank/DDBJ databases">
        <title>High potential of lignocellulose degradation of a new Verrucomicrobia species.</title>
        <authorList>
            <person name="Wang Y."/>
            <person name="Shi Y."/>
            <person name="Qiu Z."/>
            <person name="Liu S."/>
            <person name="Yang H."/>
        </authorList>
    </citation>
    <scope>NUCLEOTIDE SEQUENCE [LARGE SCALE GENOMIC DNA]</scope>
    <source>
        <strain evidence="8 9">TSB47</strain>
    </source>
</reference>
<dbReference type="GO" id="GO:0000287">
    <property type="term" value="F:magnesium ion binding"/>
    <property type="evidence" value="ECO:0007669"/>
    <property type="project" value="UniProtKB-UniRule"/>
</dbReference>
<dbReference type="PROSITE" id="PS01075">
    <property type="entry name" value="ACETATE_KINASE_1"/>
    <property type="match status" value="1"/>
</dbReference>
<dbReference type="EMBL" id="LRRQ01000168">
    <property type="protein sequence ID" value="OAM87558.1"/>
    <property type="molecule type" value="Genomic_DNA"/>
</dbReference>
<feature type="binding site" evidence="6">
    <location>
        <position position="14"/>
    </location>
    <ligand>
        <name>ATP</name>
        <dbReference type="ChEBI" id="CHEBI:30616"/>
    </ligand>
</feature>
<dbReference type="STRING" id="1184151.AW736_22415"/>
<keyword evidence="6" id="KW-0963">Cytoplasm</keyword>
<evidence type="ECO:0000256" key="5">
    <source>
        <dbReference type="ARBA" id="ARBA00022840"/>
    </source>
</evidence>
<dbReference type="InterPro" id="IPR043129">
    <property type="entry name" value="ATPase_NBD"/>
</dbReference>
<keyword evidence="5 6" id="KW-0067">ATP-binding</keyword>
<dbReference type="Proteomes" id="UP000078486">
    <property type="component" value="Unassembled WGS sequence"/>
</dbReference>
<dbReference type="OrthoDB" id="9802453at2"/>
<dbReference type="HAMAP" id="MF_00020">
    <property type="entry name" value="Acetate_kinase"/>
    <property type="match status" value="1"/>
</dbReference>
<dbReference type="UniPathway" id="UPA00340">
    <property type="reaction ID" value="UER00458"/>
</dbReference>
<keyword evidence="2 6" id="KW-0808">Transferase</keyword>
<comment type="catalytic activity">
    <reaction evidence="6">
        <text>acetate + ATP = acetyl phosphate + ADP</text>
        <dbReference type="Rhea" id="RHEA:11352"/>
        <dbReference type="ChEBI" id="CHEBI:22191"/>
        <dbReference type="ChEBI" id="CHEBI:30089"/>
        <dbReference type="ChEBI" id="CHEBI:30616"/>
        <dbReference type="ChEBI" id="CHEBI:456216"/>
        <dbReference type="EC" id="2.7.2.1"/>
    </reaction>
</comment>
<comment type="subcellular location">
    <subcellularLocation>
        <location evidence="6">Cytoplasm</location>
    </subcellularLocation>
</comment>
<dbReference type="PIRSF" id="PIRSF000722">
    <property type="entry name" value="Acetate_prop_kin"/>
    <property type="match status" value="1"/>
</dbReference>
<keyword evidence="4 6" id="KW-0418">Kinase</keyword>
<feature type="site" description="Transition state stabilizer" evidence="6">
    <location>
        <position position="151"/>
    </location>
</feature>
<accession>A0A178ICV5</accession>
<comment type="caution">
    <text evidence="6">Lacks conserved residue(s) required for the propagation of feature annotation.</text>
</comment>
<dbReference type="EC" id="2.7.2.1" evidence="6"/>
<dbReference type="GO" id="GO:0006085">
    <property type="term" value="P:acetyl-CoA biosynthetic process"/>
    <property type="evidence" value="ECO:0007669"/>
    <property type="project" value="UniProtKB-UniRule"/>
</dbReference>
<evidence type="ECO:0000256" key="7">
    <source>
        <dbReference type="RuleBase" id="RU003835"/>
    </source>
</evidence>
<evidence type="ECO:0000256" key="1">
    <source>
        <dbReference type="ARBA" id="ARBA00008748"/>
    </source>
</evidence>
<comment type="caution">
    <text evidence="8">The sequence shown here is derived from an EMBL/GenBank/DDBJ whole genome shotgun (WGS) entry which is preliminary data.</text>
</comment>
<dbReference type="PANTHER" id="PTHR21060">
    <property type="entry name" value="ACETATE KINASE"/>
    <property type="match status" value="1"/>
</dbReference>
<keyword evidence="6" id="KW-0479">Metal-binding</keyword>
<evidence type="ECO:0000256" key="2">
    <source>
        <dbReference type="ARBA" id="ARBA00022679"/>
    </source>
</evidence>
<organism evidence="8 9">
    <name type="scientific">Termitidicoccus mucosus</name>
    <dbReference type="NCBI Taxonomy" id="1184151"/>
    <lineage>
        <taxon>Bacteria</taxon>
        <taxon>Pseudomonadati</taxon>
        <taxon>Verrucomicrobiota</taxon>
        <taxon>Opitutia</taxon>
        <taxon>Opitutales</taxon>
        <taxon>Opitutaceae</taxon>
        <taxon>Termitidicoccus</taxon>
    </lineage>
</organism>
<proteinExistence type="inferred from homology"/>
<feature type="site" description="Transition state stabilizer" evidence="6">
    <location>
        <position position="230"/>
    </location>
</feature>
<dbReference type="InterPro" id="IPR004372">
    <property type="entry name" value="Ac/propionate_kinase"/>
</dbReference>
<dbReference type="AlphaFoldDB" id="A0A178ICV5"/>
<dbReference type="GO" id="GO:0005737">
    <property type="term" value="C:cytoplasm"/>
    <property type="evidence" value="ECO:0007669"/>
    <property type="project" value="UniProtKB-SubCell"/>
</dbReference>
<dbReference type="GO" id="GO:0008776">
    <property type="term" value="F:acetate kinase activity"/>
    <property type="evidence" value="ECO:0007669"/>
    <property type="project" value="UniProtKB-UniRule"/>
</dbReference>
<dbReference type="GO" id="GO:0005524">
    <property type="term" value="F:ATP binding"/>
    <property type="evidence" value="ECO:0007669"/>
    <property type="project" value="UniProtKB-KW"/>
</dbReference>
<evidence type="ECO:0000256" key="4">
    <source>
        <dbReference type="ARBA" id="ARBA00022777"/>
    </source>
</evidence>
<dbReference type="Gene3D" id="3.30.420.40">
    <property type="match status" value="2"/>
</dbReference>
<protein>
    <recommendedName>
        <fullName evidence="6">Acetate kinase</fullName>
        <ecNumber evidence="6">2.7.2.1</ecNumber>
    </recommendedName>
    <alternativeName>
        <fullName evidence="6">Acetokinase</fullName>
    </alternativeName>
</protein>
<name>A0A178ICV5_9BACT</name>
<dbReference type="PRINTS" id="PR00471">
    <property type="entry name" value="ACETATEKNASE"/>
</dbReference>
<evidence type="ECO:0000313" key="8">
    <source>
        <dbReference type="EMBL" id="OAM87558.1"/>
    </source>
</evidence>